<feature type="domain" description="Acyl-CoA dehydrogenase/oxidase C-terminal" evidence="6">
    <location>
        <begin position="236"/>
        <end position="386"/>
    </location>
</feature>
<evidence type="ECO:0000256" key="5">
    <source>
        <dbReference type="ARBA" id="ARBA00023002"/>
    </source>
</evidence>
<keyword evidence="4" id="KW-0274">FAD</keyword>
<dbReference type="SUPFAM" id="SSF56645">
    <property type="entry name" value="Acyl-CoA dehydrogenase NM domain-like"/>
    <property type="match status" value="1"/>
</dbReference>
<keyword evidence="5" id="KW-0560">Oxidoreductase</keyword>
<evidence type="ECO:0000256" key="4">
    <source>
        <dbReference type="ARBA" id="ARBA00022827"/>
    </source>
</evidence>
<reference evidence="9 10" key="1">
    <citation type="submission" date="2019-01" db="EMBL/GenBank/DDBJ databases">
        <title>Genomic insights into a novel species Rhodoferax sp.</title>
        <authorList>
            <person name="Jin L."/>
        </authorList>
    </citation>
    <scope>NUCLEOTIDE SEQUENCE [LARGE SCALE GENOMIC DNA]</scope>
    <source>
        <strain evidence="9 10">CHu59-6-5</strain>
    </source>
</reference>
<evidence type="ECO:0000259" key="7">
    <source>
        <dbReference type="Pfam" id="PF02770"/>
    </source>
</evidence>
<dbReference type="RefSeq" id="WP_142819792.1">
    <property type="nucleotide sequence ID" value="NZ_CP035503.1"/>
</dbReference>
<evidence type="ECO:0000259" key="8">
    <source>
        <dbReference type="Pfam" id="PF02771"/>
    </source>
</evidence>
<dbReference type="KEGG" id="rhf:EUB48_14380"/>
<dbReference type="PANTHER" id="PTHR48083">
    <property type="entry name" value="MEDIUM-CHAIN SPECIFIC ACYL-COA DEHYDROGENASE, MITOCHONDRIAL-RELATED"/>
    <property type="match status" value="1"/>
</dbReference>
<comment type="similarity">
    <text evidence="2">Belongs to the acyl-CoA dehydrogenase family.</text>
</comment>
<dbReference type="Pfam" id="PF00441">
    <property type="entry name" value="Acyl-CoA_dh_1"/>
    <property type="match status" value="1"/>
</dbReference>
<name>A0A515DD51_9BURK</name>
<evidence type="ECO:0000259" key="6">
    <source>
        <dbReference type="Pfam" id="PF00441"/>
    </source>
</evidence>
<dbReference type="PROSITE" id="PS00072">
    <property type="entry name" value="ACYL_COA_DH_1"/>
    <property type="match status" value="1"/>
</dbReference>
<dbReference type="InterPro" id="IPR050741">
    <property type="entry name" value="Acyl-CoA_dehydrogenase"/>
</dbReference>
<dbReference type="GO" id="GO:0050660">
    <property type="term" value="F:flavin adenine dinucleotide binding"/>
    <property type="evidence" value="ECO:0007669"/>
    <property type="project" value="InterPro"/>
</dbReference>
<keyword evidence="10" id="KW-1185">Reference proteome</keyword>
<dbReference type="InterPro" id="IPR046373">
    <property type="entry name" value="Acyl-CoA_Oxase/DH_mid-dom_sf"/>
</dbReference>
<dbReference type="Gene3D" id="1.10.540.10">
    <property type="entry name" value="Acyl-CoA dehydrogenase/oxidase, N-terminal domain"/>
    <property type="match status" value="1"/>
</dbReference>
<keyword evidence="3" id="KW-0285">Flavoprotein</keyword>
<dbReference type="InterPro" id="IPR013786">
    <property type="entry name" value="AcylCoA_DH/ox_N"/>
</dbReference>
<dbReference type="InterPro" id="IPR006089">
    <property type="entry name" value="Acyl-CoA_DH_CS"/>
</dbReference>
<evidence type="ECO:0000313" key="10">
    <source>
        <dbReference type="Proteomes" id="UP000316798"/>
    </source>
</evidence>
<dbReference type="InterPro" id="IPR009100">
    <property type="entry name" value="AcylCoA_DH/oxidase_NM_dom_sf"/>
</dbReference>
<dbReference type="InterPro" id="IPR009075">
    <property type="entry name" value="AcylCo_DH/oxidase_C"/>
</dbReference>
<dbReference type="GO" id="GO:0005737">
    <property type="term" value="C:cytoplasm"/>
    <property type="evidence" value="ECO:0007669"/>
    <property type="project" value="TreeGrafter"/>
</dbReference>
<evidence type="ECO:0000256" key="3">
    <source>
        <dbReference type="ARBA" id="ARBA00022630"/>
    </source>
</evidence>
<protein>
    <submittedName>
        <fullName evidence="9">Acyl-CoA dehydrogenase</fullName>
    </submittedName>
</protein>
<dbReference type="Gene3D" id="1.20.140.10">
    <property type="entry name" value="Butyryl-CoA Dehydrogenase, subunit A, domain 3"/>
    <property type="match status" value="1"/>
</dbReference>
<feature type="domain" description="Acyl-CoA oxidase/dehydrogenase middle" evidence="7">
    <location>
        <begin position="128"/>
        <end position="224"/>
    </location>
</feature>
<dbReference type="AlphaFoldDB" id="A0A515DD51"/>
<evidence type="ECO:0000256" key="1">
    <source>
        <dbReference type="ARBA" id="ARBA00001974"/>
    </source>
</evidence>
<evidence type="ECO:0000313" key="9">
    <source>
        <dbReference type="EMBL" id="QDL38343.1"/>
    </source>
</evidence>
<dbReference type="InterPro" id="IPR006091">
    <property type="entry name" value="Acyl-CoA_Oxase/DH_mid-dom"/>
</dbReference>
<dbReference type="FunFam" id="2.40.110.10:FF:000002">
    <property type="entry name" value="Acyl-CoA dehydrogenase fadE12"/>
    <property type="match status" value="1"/>
</dbReference>
<dbReference type="Pfam" id="PF02771">
    <property type="entry name" value="Acyl-CoA_dh_N"/>
    <property type="match status" value="1"/>
</dbReference>
<dbReference type="GO" id="GO:0033539">
    <property type="term" value="P:fatty acid beta-oxidation using acyl-CoA dehydrogenase"/>
    <property type="evidence" value="ECO:0007669"/>
    <property type="project" value="TreeGrafter"/>
</dbReference>
<dbReference type="PANTHER" id="PTHR48083:SF28">
    <property type="entry name" value="ACYL-COA DEHYDROGENASE FAMILY PROTEIN (AFU_ORTHOLOGUE AFUA_6G10880)-RELATED"/>
    <property type="match status" value="1"/>
</dbReference>
<proteinExistence type="inferred from homology"/>
<dbReference type="Pfam" id="PF02770">
    <property type="entry name" value="Acyl-CoA_dh_M"/>
    <property type="match status" value="1"/>
</dbReference>
<accession>A0A515DD51</accession>
<dbReference type="Proteomes" id="UP000316798">
    <property type="component" value="Chromosome"/>
</dbReference>
<evidence type="ECO:0000256" key="2">
    <source>
        <dbReference type="ARBA" id="ARBA00009347"/>
    </source>
</evidence>
<dbReference type="InterPro" id="IPR037069">
    <property type="entry name" value="AcylCoA_DH/ox_N_sf"/>
</dbReference>
<sequence length="389" mass="41727">MTQSAISSELQADRAALTDTVERFARKEIAPHVTAWDEAGEFPRSLYRRAGELGLLGLGYPEAYGGTPAPYALRMDLWVALCHIGASGGVLASLLSHNIGLPPVLAYGSEAVRREVIPPVLAGEQIAALAITEPGGGSDVAALATRARRDGDDYVIDGEKVFITSGMRADWITVAVRTNEAQAKGASGISMLLVPGTSSGLSRTRLDKMGWLCSDTAHLRFDGVRVPARYLLGEEGAGFRIIMSNFNGERFGMAAAALGFSRACYDEALAWARQRKTFGSALVGHQAVRHKLVDMQMRIHSTAAWVEALAARADAGDASPDWVAQVCVLKNHATQTMQFCADQAVQILGGMGFMRGTVSERIYREVKVMMIGGGAEDIMKDLAARQWGL</sequence>
<dbReference type="EMBL" id="CP035503">
    <property type="protein sequence ID" value="QDL38343.1"/>
    <property type="molecule type" value="Genomic_DNA"/>
</dbReference>
<dbReference type="SUPFAM" id="SSF47203">
    <property type="entry name" value="Acyl-CoA dehydrogenase C-terminal domain-like"/>
    <property type="match status" value="1"/>
</dbReference>
<comment type="cofactor">
    <cofactor evidence="1">
        <name>FAD</name>
        <dbReference type="ChEBI" id="CHEBI:57692"/>
    </cofactor>
</comment>
<organism evidence="9 10">
    <name type="scientific">Rhodoferax sediminis</name>
    <dbReference type="NCBI Taxonomy" id="2509614"/>
    <lineage>
        <taxon>Bacteria</taxon>
        <taxon>Pseudomonadati</taxon>
        <taxon>Pseudomonadota</taxon>
        <taxon>Betaproteobacteria</taxon>
        <taxon>Burkholderiales</taxon>
        <taxon>Comamonadaceae</taxon>
        <taxon>Rhodoferax</taxon>
    </lineage>
</organism>
<gene>
    <name evidence="9" type="ORF">EUB48_14380</name>
</gene>
<dbReference type="Gene3D" id="2.40.110.10">
    <property type="entry name" value="Butyryl-CoA Dehydrogenase, subunit A, domain 2"/>
    <property type="match status" value="1"/>
</dbReference>
<dbReference type="InterPro" id="IPR036250">
    <property type="entry name" value="AcylCo_DH-like_C"/>
</dbReference>
<dbReference type="OrthoDB" id="9770681at2"/>
<feature type="domain" description="Acyl-CoA dehydrogenase/oxidase N-terminal" evidence="8">
    <location>
        <begin position="13"/>
        <end position="124"/>
    </location>
</feature>
<dbReference type="PIRSF" id="PIRSF016578">
    <property type="entry name" value="HsaA"/>
    <property type="match status" value="1"/>
</dbReference>
<dbReference type="GO" id="GO:0003995">
    <property type="term" value="F:acyl-CoA dehydrogenase activity"/>
    <property type="evidence" value="ECO:0007669"/>
    <property type="project" value="InterPro"/>
</dbReference>